<accession>A0A3M7SEL5</accession>
<sequence length="146" mass="16707">MELPKELNFNPWSDNEINSLSKTRDGYYKYWKNTHDRSYYLSYSDKQNSITPNFIIKSNNSASETSEISKLLNHFFTDIKSNSVSDLLTSTTSINETFNELSNMCPFSKLKEKTFDFHLISVDSVVKLISNLNPNNGPGISDISSR</sequence>
<proteinExistence type="predicted"/>
<name>A0A3M7SEL5_BRAPC</name>
<evidence type="ECO:0000313" key="1">
    <source>
        <dbReference type="EMBL" id="RNA34264.1"/>
    </source>
</evidence>
<reference evidence="1 2" key="1">
    <citation type="journal article" date="2018" name="Sci. Rep.">
        <title>Genomic signatures of local adaptation to the degree of environmental predictability in rotifers.</title>
        <authorList>
            <person name="Franch-Gras L."/>
            <person name="Hahn C."/>
            <person name="Garcia-Roger E.M."/>
            <person name="Carmona M.J."/>
            <person name="Serra M."/>
            <person name="Gomez A."/>
        </authorList>
    </citation>
    <scope>NUCLEOTIDE SEQUENCE [LARGE SCALE GENOMIC DNA]</scope>
    <source>
        <strain evidence="1">HYR1</strain>
    </source>
</reference>
<protein>
    <submittedName>
        <fullName evidence="1">Uncharacterized protein</fullName>
    </submittedName>
</protein>
<dbReference type="EMBL" id="REGN01001505">
    <property type="protein sequence ID" value="RNA34264.1"/>
    <property type="molecule type" value="Genomic_DNA"/>
</dbReference>
<gene>
    <name evidence="1" type="ORF">BpHYR1_022122</name>
</gene>
<organism evidence="1 2">
    <name type="scientific">Brachionus plicatilis</name>
    <name type="common">Marine rotifer</name>
    <name type="synonym">Brachionus muelleri</name>
    <dbReference type="NCBI Taxonomy" id="10195"/>
    <lineage>
        <taxon>Eukaryota</taxon>
        <taxon>Metazoa</taxon>
        <taxon>Spiralia</taxon>
        <taxon>Gnathifera</taxon>
        <taxon>Rotifera</taxon>
        <taxon>Eurotatoria</taxon>
        <taxon>Monogononta</taxon>
        <taxon>Pseudotrocha</taxon>
        <taxon>Ploima</taxon>
        <taxon>Brachionidae</taxon>
        <taxon>Brachionus</taxon>
    </lineage>
</organism>
<evidence type="ECO:0000313" key="2">
    <source>
        <dbReference type="Proteomes" id="UP000276133"/>
    </source>
</evidence>
<dbReference type="Proteomes" id="UP000276133">
    <property type="component" value="Unassembled WGS sequence"/>
</dbReference>
<comment type="caution">
    <text evidence="1">The sequence shown here is derived from an EMBL/GenBank/DDBJ whole genome shotgun (WGS) entry which is preliminary data.</text>
</comment>
<dbReference type="AlphaFoldDB" id="A0A3M7SEL5"/>
<keyword evidence="2" id="KW-1185">Reference proteome</keyword>